<dbReference type="AlphaFoldDB" id="A0A4P9XB28"/>
<dbReference type="Proteomes" id="UP000274922">
    <property type="component" value="Unassembled WGS sequence"/>
</dbReference>
<dbReference type="Pfam" id="PF08423">
    <property type="entry name" value="Rad51"/>
    <property type="match status" value="1"/>
</dbReference>
<keyword evidence="3" id="KW-1185">Reference proteome</keyword>
<evidence type="ECO:0000313" key="3">
    <source>
        <dbReference type="Proteomes" id="UP000274922"/>
    </source>
</evidence>
<dbReference type="Gene3D" id="1.10.150.20">
    <property type="entry name" value="5' to 3' exonuclease, C-terminal subdomain"/>
    <property type="match status" value="1"/>
</dbReference>
<dbReference type="GO" id="GO:0000794">
    <property type="term" value="C:condensed nuclear chromosome"/>
    <property type="evidence" value="ECO:0007669"/>
    <property type="project" value="TreeGrafter"/>
</dbReference>
<dbReference type="EMBL" id="ML014139">
    <property type="protein sequence ID" value="RKP02597.1"/>
    <property type="molecule type" value="Genomic_DNA"/>
</dbReference>
<dbReference type="GO" id="GO:0000150">
    <property type="term" value="F:DNA strand exchange activity"/>
    <property type="evidence" value="ECO:0007669"/>
    <property type="project" value="TreeGrafter"/>
</dbReference>
<dbReference type="STRING" id="1555241.A0A4P9XB28"/>
<feature type="domain" description="Rad51-like C-terminal" evidence="1">
    <location>
        <begin position="101"/>
        <end position="138"/>
    </location>
</feature>
<protein>
    <recommendedName>
        <fullName evidence="1">Rad51-like C-terminal domain-containing protein</fullName>
    </recommendedName>
</protein>
<dbReference type="SUPFAM" id="SSF47794">
    <property type="entry name" value="Rad51 N-terminal domain-like"/>
    <property type="match status" value="1"/>
</dbReference>
<dbReference type="GO" id="GO:0008094">
    <property type="term" value="F:ATP-dependent activity, acting on DNA"/>
    <property type="evidence" value="ECO:0007669"/>
    <property type="project" value="TreeGrafter"/>
</dbReference>
<organism evidence="2 3">
    <name type="scientific">Caulochytrium protostelioides</name>
    <dbReference type="NCBI Taxonomy" id="1555241"/>
    <lineage>
        <taxon>Eukaryota</taxon>
        <taxon>Fungi</taxon>
        <taxon>Fungi incertae sedis</taxon>
        <taxon>Chytridiomycota</taxon>
        <taxon>Chytridiomycota incertae sedis</taxon>
        <taxon>Chytridiomycetes</taxon>
        <taxon>Caulochytriales</taxon>
        <taxon>Caulochytriaceae</taxon>
        <taxon>Caulochytrium</taxon>
    </lineage>
</organism>
<dbReference type="SUPFAM" id="SSF52540">
    <property type="entry name" value="P-loop containing nucleoside triphosphate hydrolases"/>
    <property type="match status" value="1"/>
</dbReference>
<dbReference type="OrthoDB" id="10251254at2759"/>
<reference evidence="3" key="1">
    <citation type="journal article" date="2018" name="Nat. Microbiol.">
        <title>Leveraging single-cell genomics to expand the fungal tree of life.</title>
        <authorList>
            <person name="Ahrendt S.R."/>
            <person name="Quandt C.A."/>
            <person name="Ciobanu D."/>
            <person name="Clum A."/>
            <person name="Salamov A."/>
            <person name="Andreopoulos B."/>
            <person name="Cheng J.F."/>
            <person name="Woyke T."/>
            <person name="Pelin A."/>
            <person name="Henrissat B."/>
            <person name="Reynolds N.K."/>
            <person name="Benny G.L."/>
            <person name="Smith M.E."/>
            <person name="James T.Y."/>
            <person name="Grigoriev I.V."/>
        </authorList>
    </citation>
    <scope>NUCLEOTIDE SEQUENCE [LARGE SCALE GENOMIC DNA]</scope>
    <source>
        <strain evidence="3">ATCC 52028</strain>
    </source>
</reference>
<accession>A0A4P9XB28</accession>
<dbReference type="InterPro" id="IPR013632">
    <property type="entry name" value="Rad51_C"/>
</dbReference>
<evidence type="ECO:0000313" key="2">
    <source>
        <dbReference type="EMBL" id="RKP02597.1"/>
    </source>
</evidence>
<sequence length="145" mass="15852">MAEVQIQPDQIQQDAPLEQEEVEAILIPMEIDRLQEQGVNASDISKMKAQGLTTIKAVQMSTSRQLARIKGMSEAKIEKIKDAASKCESNGFMSGIELAQRREHVLRITTGSAELDRLLGGGVQSMSITEAFGEFRTAAYEHGGC</sequence>
<proteinExistence type="predicted"/>
<gene>
    <name evidence="2" type="ORF">CXG81DRAFT_17736</name>
</gene>
<dbReference type="GO" id="GO:0000730">
    <property type="term" value="P:DNA recombinase assembly"/>
    <property type="evidence" value="ECO:0007669"/>
    <property type="project" value="TreeGrafter"/>
</dbReference>
<dbReference type="GO" id="GO:0003690">
    <property type="term" value="F:double-stranded DNA binding"/>
    <property type="evidence" value="ECO:0007669"/>
    <property type="project" value="TreeGrafter"/>
</dbReference>
<dbReference type="GO" id="GO:0042148">
    <property type="term" value="P:DNA strand invasion"/>
    <property type="evidence" value="ECO:0007669"/>
    <property type="project" value="TreeGrafter"/>
</dbReference>
<dbReference type="GO" id="GO:0000166">
    <property type="term" value="F:nucleotide binding"/>
    <property type="evidence" value="ECO:0007669"/>
    <property type="project" value="InterPro"/>
</dbReference>
<dbReference type="PANTHER" id="PTHR22942">
    <property type="entry name" value="RECA/RAD51/RADA DNA STRAND-PAIRING FAMILY MEMBER"/>
    <property type="match status" value="1"/>
</dbReference>
<dbReference type="GO" id="GO:0006312">
    <property type="term" value="P:mitotic recombination"/>
    <property type="evidence" value="ECO:0007669"/>
    <property type="project" value="TreeGrafter"/>
</dbReference>
<dbReference type="PANTHER" id="PTHR22942:SF39">
    <property type="entry name" value="DNA REPAIR PROTEIN RAD51 HOMOLOG 1"/>
    <property type="match status" value="1"/>
</dbReference>
<dbReference type="GO" id="GO:0007131">
    <property type="term" value="P:reciprocal meiotic recombination"/>
    <property type="evidence" value="ECO:0007669"/>
    <property type="project" value="TreeGrafter"/>
</dbReference>
<dbReference type="Gene3D" id="3.40.50.300">
    <property type="entry name" value="P-loop containing nucleotide triphosphate hydrolases"/>
    <property type="match status" value="1"/>
</dbReference>
<dbReference type="GO" id="GO:0003697">
    <property type="term" value="F:single-stranded DNA binding"/>
    <property type="evidence" value="ECO:0007669"/>
    <property type="project" value="TreeGrafter"/>
</dbReference>
<name>A0A4P9XB28_9FUNG</name>
<evidence type="ECO:0000259" key="1">
    <source>
        <dbReference type="Pfam" id="PF08423"/>
    </source>
</evidence>
<dbReference type="GO" id="GO:0070192">
    <property type="term" value="P:chromosome organization involved in meiotic cell cycle"/>
    <property type="evidence" value="ECO:0007669"/>
    <property type="project" value="TreeGrafter"/>
</dbReference>
<dbReference type="InterPro" id="IPR010995">
    <property type="entry name" value="DNA_repair_Rad51/TF_NusA_a-hlx"/>
</dbReference>
<dbReference type="InterPro" id="IPR027417">
    <property type="entry name" value="P-loop_NTPase"/>
</dbReference>